<dbReference type="Pfam" id="PF13455">
    <property type="entry name" value="MUG113"/>
    <property type="match status" value="1"/>
</dbReference>
<accession>A0A0B4UK39</accession>
<reference evidence="2 3" key="1">
    <citation type="journal article" date="2009" name="J. Invertebr. Pathol.">
        <title>Identification of a new nucleopolyhedrovirus from naturally-infected Condylorrhiza vestigialis (Guenee) (Lepidoptera: Crambidae) larvae on poplar plantations in South Brazil.</title>
        <authorList>
            <person name="Castro M.E."/>
            <person name="Ribeiro Z.M."/>
            <person name="Santos A.C."/>
            <person name="Souza M.L."/>
            <person name="Machado E.B."/>
            <person name="Sousa N.J."/>
            <person name="Moscardi F."/>
        </authorList>
    </citation>
    <scope>NUCLEOTIDE SEQUENCE [LARGE SCALE GENOMIC DNA]</scope>
</reference>
<evidence type="ECO:0000313" key="2">
    <source>
        <dbReference type="EMBL" id="AJD09210.1"/>
    </source>
</evidence>
<evidence type="ECO:0000259" key="1">
    <source>
        <dbReference type="PROSITE" id="PS51750"/>
    </source>
</evidence>
<dbReference type="InterPro" id="IPR003497">
    <property type="entry name" value="BRO_N_domain"/>
</dbReference>
<dbReference type="OrthoDB" id="8240at10239"/>
<dbReference type="GeneID" id="23301683"/>
<dbReference type="EMBL" id="KJ631623">
    <property type="protein sequence ID" value="AJD09210.1"/>
    <property type="molecule type" value="Genomic_DNA"/>
</dbReference>
<protein>
    <submittedName>
        <fullName evidence="2">Baculovirus repeated namegeneORF</fullName>
    </submittedName>
</protein>
<evidence type="ECO:0000313" key="3">
    <source>
        <dbReference type="Proteomes" id="UP000202427"/>
    </source>
</evidence>
<sequence>MTHQNECVIFIKQSVYVQTPTRTYVAMSSVVKIQFENQILEVIKVEDVDGQLWMLANPFARVLDYVSAPNAVAKFVSKQNQIEYKNIKKIVQNENKVVQCRSKFINIIGVFELLLNSKMKYAQEFRYWLISVKESVNKHSFALEHIQEFNEWKALPENEELLKSVVCAPYHKQGFVYVVTNKLLQRLDIYKIGYTYNLDARLKELNVASPFDYETCFVRDADNPHHLEQQLHAHFADSKIKREFFKLTREDVALLPFICDNIKV</sequence>
<dbReference type="KEGG" id="vg:23301683"/>
<dbReference type="Pfam" id="PF02498">
    <property type="entry name" value="Bro-N"/>
    <property type="match status" value="1"/>
</dbReference>
<dbReference type="PROSITE" id="PS51750">
    <property type="entry name" value="BRO_N"/>
    <property type="match status" value="1"/>
</dbReference>
<dbReference type="Proteomes" id="UP000202427">
    <property type="component" value="Segment"/>
</dbReference>
<gene>
    <name evidence="2" type="primary">ORF-45</name>
</gene>
<feature type="domain" description="Bro-N" evidence="1">
    <location>
        <begin position="39"/>
        <end position="140"/>
    </location>
</feature>
<proteinExistence type="predicted"/>
<dbReference type="InterPro" id="IPR018306">
    <property type="entry name" value="Phage_T5_Orf172_DNA-bd"/>
</dbReference>
<dbReference type="RefSeq" id="YP_009118528.1">
    <property type="nucleotide sequence ID" value="NC_026430.1"/>
</dbReference>
<dbReference type="SMART" id="SM00974">
    <property type="entry name" value="T5orf172"/>
    <property type="match status" value="1"/>
</dbReference>
<keyword evidence="3" id="KW-1185">Reference proteome</keyword>
<name>A0A0B4UK39_9ABAC</name>
<organism evidence="2 3">
    <name type="scientific">Condylorrhiza vestigialis mutiple nucleopolyhedrovirus</name>
    <dbReference type="NCBI Taxonomy" id="1592576"/>
    <lineage>
        <taxon>Viruses</taxon>
        <taxon>Viruses incertae sedis</taxon>
        <taxon>Naldaviricetes</taxon>
        <taxon>Lefavirales</taxon>
        <taxon>Baculoviridae</taxon>
        <taxon>Alphabaculovirus</taxon>
        <taxon>Alphabaculovirus covestigialis</taxon>
    </lineage>
</organism>